<evidence type="ECO:0000313" key="2">
    <source>
        <dbReference type="Proteomes" id="UP001151760"/>
    </source>
</evidence>
<accession>A0ABQ4WEG2</accession>
<dbReference type="PANTHER" id="PTHR33067:SF9">
    <property type="entry name" value="RNA-DIRECTED DNA POLYMERASE"/>
    <property type="match status" value="1"/>
</dbReference>
<name>A0ABQ4WEG2_9ASTR</name>
<sequence>MSMNHEKSLRTSLSTTMRAGMIQDHVKPVKAVAVSLNASKTPDRRLLELEDQINFLLKGKQPTPKTSSTRVPQAYAKAISSSPLPRGLNKPPRQSSFTFCERVRPNPQLQALETSFEARVRDYMASHTERMERFEDTIFKQREEINDRKAEMFRLLKELTTIKTPDKVIDTKNKVERKVDDEPAKSAREMSRIMKRMSQQEFPVPMLKEDIGGNFEIPCNIGGLKHMNALVDQGSDVNVMPLSIYNKLTDERPAETNIRLSLVSHSYIHPLGVAKDVLVDVVGYVYPMDFVILDIKEDEKMPFILGTPFLTIAKAVIKFDKGTINLRSGNSKMSFHRIPESLCRIEKWKSRIKRYIDTKPINELINYCLQNPPYKFKWTEKTIPIAEGSSETTTEGYMKNYKNVSQGIKNQLDAEAEFVQIILTGIDNDIYSTVDACPNAREMWKIIKRLK</sequence>
<dbReference type="EMBL" id="BQNB010008572">
    <property type="protein sequence ID" value="GJS51244.1"/>
    <property type="molecule type" value="Genomic_DNA"/>
</dbReference>
<dbReference type="CDD" id="cd00303">
    <property type="entry name" value="retropepsin_like"/>
    <property type="match status" value="1"/>
</dbReference>
<organism evidence="1 2">
    <name type="scientific">Tanacetum coccineum</name>
    <dbReference type="NCBI Taxonomy" id="301880"/>
    <lineage>
        <taxon>Eukaryota</taxon>
        <taxon>Viridiplantae</taxon>
        <taxon>Streptophyta</taxon>
        <taxon>Embryophyta</taxon>
        <taxon>Tracheophyta</taxon>
        <taxon>Spermatophyta</taxon>
        <taxon>Magnoliopsida</taxon>
        <taxon>eudicotyledons</taxon>
        <taxon>Gunneridae</taxon>
        <taxon>Pentapetalae</taxon>
        <taxon>asterids</taxon>
        <taxon>campanulids</taxon>
        <taxon>Asterales</taxon>
        <taxon>Asteraceae</taxon>
        <taxon>Asteroideae</taxon>
        <taxon>Anthemideae</taxon>
        <taxon>Anthemidinae</taxon>
        <taxon>Tanacetum</taxon>
    </lineage>
</organism>
<keyword evidence="2" id="KW-1185">Reference proteome</keyword>
<protein>
    <submittedName>
        <fullName evidence="1">MAK10-like protein</fullName>
    </submittedName>
</protein>
<reference evidence="1" key="2">
    <citation type="submission" date="2022-01" db="EMBL/GenBank/DDBJ databases">
        <authorList>
            <person name="Yamashiro T."/>
            <person name="Shiraishi A."/>
            <person name="Satake H."/>
            <person name="Nakayama K."/>
        </authorList>
    </citation>
    <scope>NUCLEOTIDE SEQUENCE</scope>
</reference>
<evidence type="ECO:0000313" key="1">
    <source>
        <dbReference type="EMBL" id="GJS51244.1"/>
    </source>
</evidence>
<dbReference type="Gene3D" id="2.40.70.10">
    <property type="entry name" value="Acid Proteases"/>
    <property type="match status" value="1"/>
</dbReference>
<dbReference type="Proteomes" id="UP001151760">
    <property type="component" value="Unassembled WGS sequence"/>
</dbReference>
<gene>
    <name evidence="1" type="ORF">Tco_0624606</name>
</gene>
<comment type="caution">
    <text evidence="1">The sequence shown here is derived from an EMBL/GenBank/DDBJ whole genome shotgun (WGS) entry which is preliminary data.</text>
</comment>
<dbReference type="InterPro" id="IPR021109">
    <property type="entry name" value="Peptidase_aspartic_dom_sf"/>
</dbReference>
<reference evidence="1" key="1">
    <citation type="journal article" date="2022" name="Int. J. Mol. Sci.">
        <title>Draft Genome of Tanacetum Coccineum: Genomic Comparison of Closely Related Tanacetum-Family Plants.</title>
        <authorList>
            <person name="Yamashiro T."/>
            <person name="Shiraishi A."/>
            <person name="Nakayama K."/>
            <person name="Satake H."/>
        </authorList>
    </citation>
    <scope>NUCLEOTIDE SEQUENCE</scope>
</reference>
<proteinExistence type="predicted"/>
<dbReference type="PANTHER" id="PTHR33067">
    <property type="entry name" value="RNA-DIRECTED DNA POLYMERASE-RELATED"/>
    <property type="match status" value="1"/>
</dbReference>